<accession>A0A7S4AZE8</accession>
<evidence type="ECO:0000259" key="1">
    <source>
        <dbReference type="Pfam" id="PF08241"/>
    </source>
</evidence>
<name>A0A7S4AZE8_CHRCT</name>
<dbReference type="CDD" id="cd02440">
    <property type="entry name" value="AdoMet_MTases"/>
    <property type="match status" value="1"/>
</dbReference>
<dbReference type="InterPro" id="IPR013216">
    <property type="entry name" value="Methyltransf_11"/>
</dbReference>
<evidence type="ECO:0000313" key="2">
    <source>
        <dbReference type="EMBL" id="CAE0748659.1"/>
    </source>
</evidence>
<reference evidence="2" key="1">
    <citation type="submission" date="2021-01" db="EMBL/GenBank/DDBJ databases">
        <authorList>
            <person name="Corre E."/>
            <person name="Pelletier E."/>
            <person name="Niang G."/>
            <person name="Scheremetjew M."/>
            <person name="Finn R."/>
            <person name="Kale V."/>
            <person name="Holt S."/>
            <person name="Cochrane G."/>
            <person name="Meng A."/>
            <person name="Brown T."/>
            <person name="Cohen L."/>
        </authorList>
    </citation>
    <scope>NUCLEOTIDE SEQUENCE</scope>
    <source>
        <strain evidence="2">CCMP645</strain>
    </source>
</reference>
<sequence length="342" mass="36258">MAMGRCLLETGARALRCGSTPAVSHLCPLRSVCFAASSTLRWGPLRSVQRHCTSAFTALEQQMWSSGAQAYAKGFGPLTAQASSTLLRCAELLTAEGTAASSVRDVRVLDVATGPGYVAEMAAAMSKEVVALDFVEEMVKIAAARCVHLPNVRAVQGDAQALPFESGTFDAITCAFGVLHFATPQAFFNEAARVLKPGGRLGFSVWDTPQPNSCFTVVTTAIRECGDASVPLPGGDGILPFFHFANREEVAAALCAAGFDPSSVRTEQLPLAFQLSDKHELFEAFLRGTGRTRAVLEAQSTAQLGAIRDHMADALERDFKTTRGTYEVPAIAVVHSAATATL</sequence>
<gene>
    <name evidence="2" type="ORF">PCAR00345_LOCUS1241</name>
</gene>
<dbReference type="InterPro" id="IPR029063">
    <property type="entry name" value="SAM-dependent_MTases_sf"/>
</dbReference>
<proteinExistence type="predicted"/>
<feature type="domain" description="Methyltransferase type 11" evidence="1">
    <location>
        <begin position="109"/>
        <end position="201"/>
    </location>
</feature>
<organism evidence="2">
    <name type="scientific">Chrysotila carterae</name>
    <name type="common">Marine alga</name>
    <name type="synonym">Syracosphaera carterae</name>
    <dbReference type="NCBI Taxonomy" id="13221"/>
    <lineage>
        <taxon>Eukaryota</taxon>
        <taxon>Haptista</taxon>
        <taxon>Haptophyta</taxon>
        <taxon>Prymnesiophyceae</taxon>
        <taxon>Isochrysidales</taxon>
        <taxon>Isochrysidaceae</taxon>
        <taxon>Chrysotila</taxon>
    </lineage>
</organism>
<dbReference type="Pfam" id="PF08241">
    <property type="entry name" value="Methyltransf_11"/>
    <property type="match status" value="1"/>
</dbReference>
<dbReference type="AlphaFoldDB" id="A0A7S4AZE8"/>
<protein>
    <recommendedName>
        <fullName evidence="1">Methyltransferase type 11 domain-containing protein</fullName>
    </recommendedName>
</protein>
<dbReference type="GO" id="GO:0008168">
    <property type="term" value="F:methyltransferase activity"/>
    <property type="evidence" value="ECO:0007669"/>
    <property type="project" value="TreeGrafter"/>
</dbReference>
<dbReference type="SUPFAM" id="SSF53335">
    <property type="entry name" value="S-adenosyl-L-methionine-dependent methyltransferases"/>
    <property type="match status" value="1"/>
</dbReference>
<dbReference type="PANTHER" id="PTHR43591">
    <property type="entry name" value="METHYLTRANSFERASE"/>
    <property type="match status" value="1"/>
</dbReference>
<dbReference type="Gene3D" id="3.40.50.150">
    <property type="entry name" value="Vaccinia Virus protein VP39"/>
    <property type="match status" value="1"/>
</dbReference>
<dbReference type="EMBL" id="HBIZ01002287">
    <property type="protein sequence ID" value="CAE0748659.1"/>
    <property type="molecule type" value="Transcribed_RNA"/>
</dbReference>
<dbReference type="PANTHER" id="PTHR43591:SF24">
    <property type="entry name" value="2-METHOXY-6-POLYPRENYL-1,4-BENZOQUINOL METHYLASE, MITOCHONDRIAL"/>
    <property type="match status" value="1"/>
</dbReference>